<feature type="compositionally biased region" description="Polar residues" evidence="3">
    <location>
        <begin position="750"/>
        <end position="760"/>
    </location>
</feature>
<comment type="caution">
    <text evidence="2">Lacks conserved residue(s) required for the propagation of feature annotation.</text>
</comment>
<dbReference type="InterPro" id="IPR006586">
    <property type="entry name" value="ADAM_Cys-rich"/>
</dbReference>
<dbReference type="Proteomes" id="UP000272942">
    <property type="component" value="Unassembled WGS sequence"/>
</dbReference>
<dbReference type="WBParaSite" id="ECPE_0000509701-mRNA-1">
    <property type="protein sequence ID" value="ECPE_0000509701-mRNA-1"/>
    <property type="gene ID" value="ECPE_0000509701"/>
</dbReference>
<dbReference type="SMART" id="SM00050">
    <property type="entry name" value="DISIN"/>
    <property type="match status" value="1"/>
</dbReference>
<dbReference type="Gene3D" id="4.10.70.10">
    <property type="entry name" value="Disintegrin domain"/>
    <property type="match status" value="1"/>
</dbReference>
<dbReference type="InterPro" id="IPR036436">
    <property type="entry name" value="Disintegrin_dom_sf"/>
</dbReference>
<reference evidence="6 7" key="2">
    <citation type="submission" date="2018-11" db="EMBL/GenBank/DDBJ databases">
        <authorList>
            <consortium name="Pathogen Informatics"/>
        </authorList>
    </citation>
    <scope>NUCLEOTIDE SEQUENCE [LARGE SCALE GENOMIC DNA]</scope>
    <source>
        <strain evidence="6 7">Egypt</strain>
    </source>
</reference>
<feature type="compositionally biased region" description="Pro residues" evidence="3">
    <location>
        <begin position="1414"/>
        <end position="1429"/>
    </location>
</feature>
<feature type="compositionally biased region" description="Polar residues" evidence="3">
    <location>
        <begin position="1025"/>
        <end position="1034"/>
    </location>
</feature>
<feature type="compositionally biased region" description="Basic residues" evidence="3">
    <location>
        <begin position="456"/>
        <end position="469"/>
    </location>
</feature>
<feature type="compositionally biased region" description="Polar residues" evidence="3">
    <location>
        <begin position="1280"/>
        <end position="1294"/>
    </location>
</feature>
<feature type="compositionally biased region" description="Basic and acidic residues" evidence="3">
    <location>
        <begin position="554"/>
        <end position="568"/>
    </location>
</feature>
<feature type="region of interest" description="Disordered" evidence="3">
    <location>
        <begin position="431"/>
        <end position="590"/>
    </location>
</feature>
<feature type="compositionally biased region" description="Basic residues" evidence="3">
    <location>
        <begin position="431"/>
        <end position="443"/>
    </location>
</feature>
<feature type="compositionally biased region" description="Polar residues" evidence="3">
    <location>
        <begin position="1625"/>
        <end position="1639"/>
    </location>
</feature>
<feature type="region of interest" description="Disordered" evidence="3">
    <location>
        <begin position="1175"/>
        <end position="1215"/>
    </location>
</feature>
<feature type="compositionally biased region" description="Low complexity" evidence="3">
    <location>
        <begin position="918"/>
        <end position="942"/>
    </location>
</feature>
<dbReference type="InterPro" id="IPR001762">
    <property type="entry name" value="Disintegrin_dom"/>
</dbReference>
<feature type="region of interest" description="Disordered" evidence="3">
    <location>
        <begin position="1569"/>
        <end position="1588"/>
    </location>
</feature>
<dbReference type="PROSITE" id="PS00427">
    <property type="entry name" value="DISINTEGRIN_1"/>
    <property type="match status" value="1"/>
</dbReference>
<evidence type="ECO:0000313" key="6">
    <source>
        <dbReference type="EMBL" id="VDP74500.1"/>
    </source>
</evidence>
<accession>A0A183ADQ0</accession>
<feature type="compositionally biased region" description="Basic and acidic residues" evidence="3">
    <location>
        <begin position="943"/>
        <end position="952"/>
    </location>
</feature>
<evidence type="ECO:0000256" key="2">
    <source>
        <dbReference type="PROSITE-ProRule" id="PRU00068"/>
    </source>
</evidence>
<keyword evidence="4" id="KW-0472">Membrane</keyword>
<feature type="compositionally biased region" description="Basic and acidic residues" evidence="3">
    <location>
        <begin position="470"/>
        <end position="481"/>
    </location>
</feature>
<protein>
    <submittedName>
        <fullName evidence="8">Disintegrin domain-containing protein</fullName>
    </submittedName>
</protein>
<feature type="region of interest" description="Disordered" evidence="3">
    <location>
        <begin position="772"/>
        <end position="837"/>
    </location>
</feature>
<gene>
    <name evidence="6" type="ORF">ECPE_LOCUS5085</name>
</gene>
<feature type="compositionally biased region" description="Polar residues" evidence="3">
    <location>
        <begin position="1704"/>
        <end position="1717"/>
    </location>
</feature>
<feature type="compositionally biased region" description="Low complexity" evidence="3">
    <location>
        <begin position="959"/>
        <end position="969"/>
    </location>
</feature>
<dbReference type="InterPro" id="IPR018358">
    <property type="entry name" value="Disintegrin_CS"/>
</dbReference>
<feature type="region of interest" description="Disordered" evidence="3">
    <location>
        <begin position="867"/>
        <end position="1109"/>
    </location>
</feature>
<sequence>MADCLIPATHQEAARFWSDTCGNGQLDRGEECDPSSLISSTTGGTSIKDTRSRTGARVNTSDLLPCCNPITCLADVGAVCTHGACCDRCQLAVRGKQCRSARDLCDLPEFCTGAECYEITQTLSTFTGLTRNAMCGLLHCQGGKPRPVAADAGQPFLTYTEHNGQQFECKHLSHSSRVRFVPEGAACGPNQYCFHQQCVPPNVALRSRCPSGPVNQYTEDGSDRGVCTNAGFCLCHLGWTGDACQEVTSVDTQTFLSVASNRMNSVNRNILANPRLLPPEPDIAKRIWTQVEAMQRPDYKPDRDYAGGEQNGKTQLNTVYLIVILASVVGGTFLLLFVFMLIYRRRGQTGFARKRNRSRCFPLTGNNKRLGPHPSPYDPKGNGSLRLYETNTDGHDFQLALSPLRSRSARSAGEEDGFDYHNSSYLARWSHERRSRRHGKRHGSREPDYPETGDRHRSRRHRRRKHCRSDRHSGDDLDHSGRSSGRRTKYSDGSLATNRRLLDSHGNNHSDTELACRQNQDMEDETNTIDRIIKFGSMPSYKEDKLKQKRRHGDRNMDATTDSRKSSLDEQAGTRSAPPQSPPPAQSAGQLVAMVSVATECTQTNNAFNPGCGDDEDSAHHVNTSPTKNPGLSSPLSSAFRTTTFNSTLASSAPPPLFPHTTAAESLSPLSTGNGQTVTTALTKSVGGSHQNDLSQALGATAALIGAGKAGAAAAMAAASGTSNSSGTKSPLSAVVGDGVGRDQLHGKPSPNTDTLNGTDEMNDVHFSIVMENSWRQPEKGILKNRNEGGGLTSNTTSGSGHKSKSRKSDGDRRHRRHRSSHHRHHRRHKGTRSSSHRICDEGEADCCSLDSDCSCCLIEEGDKRASRDRSGSVQTDDCKRSSSRSRCTHTRHPSLLGSEASLRSHNSTCSARDGNTSATSSGSSHNGLSLSSQSSSSSSFSDLDRAGRDGVGDDMLLSTSSSSSTCSTALEVGPAGRIGRGTSTGENERSGGAGRDNDTATGASEREQHRYGSENAMLTGSGGSLSANGSTDQGPGPGPESSGSSSVSRTTTGAGLSGASSSSSGLLTPGGSTHMHRRHRRIRSRRSTDEDATTSGSHRSSPVPPVPTILCNAGQQTDEISLLKATGLTISANKDGKRSSAATKADDSEGEWEEVECSESACEECQAASATATASAAGPVPAATTGPMTNAPTASRCHPSESLPSQVTGYPPPKPFDCINPSPMIGGHTNAAYMPSMRSSGADANMSNTSIAYQQQSTASSSLGSSKNSRIGTPAPLGPNQQGPFHGGTQSPHGSALGVSGMKSGVTNRAASSSSCSSSSVAGHNQAFTRPMVPSTKSGPDDFPNQHSEPEVDAHLHHVPVSRLGAPFYSGMTPGPTGLVLGSMQMANPPGMNMMNPVPTTSYNMIPNPSHFLPPPPQQQPPPPPPIHPGTGMMHNTQQVRRDPYPNRFTGSVFPDNTAAVNQMARQPVRPIPSGPGSTAYPVTTDHNDTYYQHPYEEVATDDYAEANNHHQHLRSTTTTTTDSVYPSNHIYHQHGLPILNNGTSGSLVNGCVYEKGEAGDDEERLSLDEGHMGSLGPSPLGTRYDPAAIVSQPGQLLSNYPHLTAQDPRAGPQSPRWLDASGLSMNSGKHNTVPSDSANHRDSKSTSGMTDAEDAESEFSLSAFRRDDIRIPSYQLGSVPGGASNGSRGLLKPTHLRHLNAPDQTRASTRGSSELGTDIRSNDGTCDESDTSSLPEAGCDLVQLAQLDVSGRPNPLLNDLARQQASLFESTS</sequence>
<feature type="region of interest" description="Disordered" evidence="3">
    <location>
        <begin position="361"/>
        <end position="389"/>
    </location>
</feature>
<name>A0A183ADQ0_9TREM</name>
<dbReference type="EMBL" id="UZAN01041935">
    <property type="protein sequence ID" value="VDP74500.1"/>
    <property type="molecule type" value="Genomic_DNA"/>
</dbReference>
<dbReference type="PANTHER" id="PTHR11905">
    <property type="entry name" value="ADAM A DISINTEGRIN AND METALLOPROTEASE DOMAIN"/>
    <property type="match status" value="1"/>
</dbReference>
<feature type="compositionally biased region" description="Low complexity" evidence="3">
    <location>
        <begin position="720"/>
        <end position="730"/>
    </location>
</feature>
<feature type="compositionally biased region" description="Low complexity" evidence="3">
    <location>
        <begin position="1255"/>
        <end position="1270"/>
    </location>
</feature>
<feature type="region of interest" description="Disordered" evidence="3">
    <location>
        <begin position="1254"/>
        <end position="1350"/>
    </location>
</feature>
<dbReference type="OrthoDB" id="5951731at2759"/>
<keyword evidence="4" id="KW-0812">Transmembrane</keyword>
<feature type="region of interest" description="Disordered" evidence="3">
    <location>
        <begin position="608"/>
        <end position="637"/>
    </location>
</feature>
<evidence type="ECO:0000313" key="8">
    <source>
        <dbReference type="WBParaSite" id="ECPE_0000509701-mRNA-1"/>
    </source>
</evidence>
<evidence type="ECO:0000256" key="1">
    <source>
        <dbReference type="ARBA" id="ARBA00023157"/>
    </source>
</evidence>
<reference evidence="8" key="1">
    <citation type="submission" date="2016-06" db="UniProtKB">
        <authorList>
            <consortium name="WormBaseParasite"/>
        </authorList>
    </citation>
    <scope>IDENTIFICATION</scope>
</reference>
<organism evidence="8">
    <name type="scientific">Echinostoma caproni</name>
    <dbReference type="NCBI Taxonomy" id="27848"/>
    <lineage>
        <taxon>Eukaryota</taxon>
        <taxon>Metazoa</taxon>
        <taxon>Spiralia</taxon>
        <taxon>Lophotrochozoa</taxon>
        <taxon>Platyhelminthes</taxon>
        <taxon>Trematoda</taxon>
        <taxon>Digenea</taxon>
        <taxon>Plagiorchiida</taxon>
        <taxon>Echinostomata</taxon>
        <taxon>Echinostomatoidea</taxon>
        <taxon>Echinostomatidae</taxon>
        <taxon>Echinostoma</taxon>
    </lineage>
</organism>
<dbReference type="SMART" id="SM00608">
    <property type="entry name" value="ACR"/>
    <property type="match status" value="1"/>
</dbReference>
<evidence type="ECO:0000259" key="5">
    <source>
        <dbReference type="PROSITE" id="PS50214"/>
    </source>
</evidence>
<feature type="region of interest" description="Disordered" evidence="3">
    <location>
        <begin position="720"/>
        <end position="760"/>
    </location>
</feature>
<feature type="compositionally biased region" description="Basic and acidic residues" evidence="3">
    <location>
        <begin position="444"/>
        <end position="455"/>
    </location>
</feature>
<feature type="compositionally biased region" description="Polar residues" evidence="3">
    <location>
        <begin position="621"/>
        <end position="637"/>
    </location>
</feature>
<feature type="compositionally biased region" description="Polar residues" evidence="3">
    <location>
        <begin position="902"/>
        <end position="917"/>
    </location>
</feature>
<evidence type="ECO:0000313" key="7">
    <source>
        <dbReference type="Proteomes" id="UP000272942"/>
    </source>
</evidence>
<dbReference type="PROSITE" id="PS50214">
    <property type="entry name" value="DISINTEGRIN_2"/>
    <property type="match status" value="1"/>
</dbReference>
<evidence type="ECO:0000256" key="3">
    <source>
        <dbReference type="SAM" id="MobiDB-lite"/>
    </source>
</evidence>
<feature type="compositionally biased region" description="Low complexity" evidence="3">
    <location>
        <begin position="1040"/>
        <end position="1074"/>
    </location>
</feature>
<keyword evidence="1" id="KW-1015">Disulfide bond</keyword>
<dbReference type="SUPFAM" id="SSF57552">
    <property type="entry name" value="Blood coagulation inhibitor (disintegrin)"/>
    <property type="match status" value="1"/>
</dbReference>
<keyword evidence="4" id="KW-1133">Transmembrane helix</keyword>
<feature type="region of interest" description="Disordered" evidence="3">
    <location>
        <begin position="1414"/>
        <end position="1439"/>
    </location>
</feature>
<evidence type="ECO:0000256" key="4">
    <source>
        <dbReference type="SAM" id="Phobius"/>
    </source>
</evidence>
<feature type="transmembrane region" description="Helical" evidence="4">
    <location>
        <begin position="319"/>
        <end position="343"/>
    </location>
</feature>
<feature type="compositionally biased region" description="Basic and acidic residues" evidence="3">
    <location>
        <begin position="777"/>
        <end position="787"/>
    </location>
</feature>
<feature type="compositionally biased region" description="Basic and acidic residues" evidence="3">
    <location>
        <begin position="867"/>
        <end position="881"/>
    </location>
</feature>
<feature type="region of interest" description="Disordered" evidence="3">
    <location>
        <begin position="1601"/>
        <end position="1658"/>
    </location>
</feature>
<feature type="compositionally biased region" description="Basic and acidic residues" evidence="3">
    <location>
        <begin position="500"/>
        <end position="514"/>
    </location>
</feature>
<feature type="compositionally biased region" description="Low complexity" evidence="3">
    <location>
        <begin position="1175"/>
        <end position="1188"/>
    </location>
</feature>
<feature type="compositionally biased region" description="Basic residues" evidence="3">
    <location>
        <begin position="1075"/>
        <end position="1086"/>
    </location>
</feature>
<feature type="domain" description="Disintegrin" evidence="5">
    <location>
        <begin position="18"/>
        <end position="113"/>
    </location>
</feature>
<feature type="region of interest" description="Disordered" evidence="3">
    <location>
        <begin position="1700"/>
        <end position="1739"/>
    </location>
</feature>
<dbReference type="Pfam" id="PF00200">
    <property type="entry name" value="Disintegrin"/>
    <property type="match status" value="1"/>
</dbReference>
<feature type="compositionally biased region" description="Basic residues" evidence="3">
    <location>
        <begin position="882"/>
        <end position="893"/>
    </location>
</feature>
<feature type="compositionally biased region" description="Basic residues" evidence="3">
    <location>
        <begin position="814"/>
        <end position="836"/>
    </location>
</feature>
<dbReference type="PANTHER" id="PTHR11905:SF248">
    <property type="entry name" value="DISINTEGRIN AND METALLOPROTEINASE DOMAIN-CONTAINING PROTEIN UNC-71"/>
    <property type="match status" value="1"/>
</dbReference>
<dbReference type="GO" id="GO:0006509">
    <property type="term" value="P:membrane protein ectodomain proteolysis"/>
    <property type="evidence" value="ECO:0007669"/>
    <property type="project" value="TreeGrafter"/>
</dbReference>
<keyword evidence="7" id="KW-1185">Reference proteome</keyword>
<proteinExistence type="predicted"/>